<gene>
    <name evidence="1" type="ORF">SDRG_15266</name>
</gene>
<sequence>MRATQTVDVTTAAYEAAFALLRKSTNYVHQSSISRHVAPRLVLDGVEGCLCWPWPLSQDQELAARYATSCVVPASSVRIQNDEAWAAVVATSLVPAIQQTLRASTGLALRPEPNNAFGTLLVTLPSAPVGGAITIAYGGSTMAPPALPMVQAIATFRDATITSSPLTSGRQLVLVYALVALDATLRPPPTRHDVDSALVECLLTTGRYDVALAEVQCTKSDHYVINTAAVHPACSVPEDVAASLPKKLVHAFRSLHRGRARIESAAIVFWLKPYRASLLGLDSALCVAQDDVSRLDLSARELCFGLMATVVNHVAFRIKFQSHHIRALTSLLVASRDVLLAARFVRDVLILVETVLEEVDLVSLHALLDAFGWITLCPAFESFCQRWIEARGCQVLPSLLTSLAGLVRGDDAVCSPLRQPFVGEFVKRPCTDSMQHWVLLDWYLDEVAPQRADGCWFGARLPPSLTLAIDSYVYIRRFRAVLSGVDMCAHAVLRSLPTALVRIVASHPTLRRQQYLDMINAAIAEIGHMKDNTFVKSNGFLSSDDQWHTLDAMHTLGRFSTLLLEACQRFGRRKDSVHAIVRMVRRPTVPLAAPVHLILATSLLAAAKTLLYTNADADTYPRCVADVIEGLSIAAPREVRAVADRWLATLPTTLHHARSVLCPVILLLSTSQCRDRAIVVAIATRCRVIFLESGALAPVPALTDYVFNDMAVAGDHCAQCAAFAAFLVDGRRTQFFVPDAEPDVDGLTAVDGVSYGTFTLLVFEDIASHAARHHIVAKRSRATAHQVEVHDRRLKQYEDDMQRVAMLDALLATSVDTMEPFPKRHRVEAS</sequence>
<dbReference type="GeneID" id="19955993"/>
<keyword evidence="2" id="KW-1185">Reference proteome</keyword>
<dbReference type="RefSeq" id="XP_008619655.1">
    <property type="nucleotide sequence ID" value="XM_008621433.1"/>
</dbReference>
<dbReference type="VEuPathDB" id="FungiDB:SDRG_15266"/>
<name>T0PNE8_SAPDV</name>
<organism evidence="1 2">
    <name type="scientific">Saprolegnia diclina (strain VS20)</name>
    <dbReference type="NCBI Taxonomy" id="1156394"/>
    <lineage>
        <taxon>Eukaryota</taxon>
        <taxon>Sar</taxon>
        <taxon>Stramenopiles</taxon>
        <taxon>Oomycota</taxon>
        <taxon>Saprolegniomycetes</taxon>
        <taxon>Saprolegniales</taxon>
        <taxon>Saprolegniaceae</taxon>
        <taxon>Saprolegnia</taxon>
    </lineage>
</organism>
<dbReference type="EMBL" id="JH767218">
    <property type="protein sequence ID" value="EQC26934.1"/>
    <property type="molecule type" value="Genomic_DNA"/>
</dbReference>
<dbReference type="OMA" id="CAQCAAF"/>
<dbReference type="Proteomes" id="UP000030762">
    <property type="component" value="Unassembled WGS sequence"/>
</dbReference>
<evidence type="ECO:0000313" key="1">
    <source>
        <dbReference type="EMBL" id="EQC26934.1"/>
    </source>
</evidence>
<dbReference type="InParanoid" id="T0PNE8"/>
<evidence type="ECO:0000313" key="2">
    <source>
        <dbReference type="Proteomes" id="UP000030762"/>
    </source>
</evidence>
<proteinExistence type="predicted"/>
<dbReference type="AlphaFoldDB" id="T0PNE8"/>
<reference evidence="1 2" key="1">
    <citation type="submission" date="2012-04" db="EMBL/GenBank/DDBJ databases">
        <title>The Genome Sequence of Saprolegnia declina VS20.</title>
        <authorList>
            <consortium name="The Broad Institute Genome Sequencing Platform"/>
            <person name="Russ C."/>
            <person name="Nusbaum C."/>
            <person name="Tyler B."/>
            <person name="van West P."/>
            <person name="Dieguez-Uribeondo J."/>
            <person name="de Bruijn I."/>
            <person name="Tripathy S."/>
            <person name="Jiang R."/>
            <person name="Young S.K."/>
            <person name="Zeng Q."/>
            <person name="Gargeya S."/>
            <person name="Fitzgerald M."/>
            <person name="Haas B."/>
            <person name="Abouelleil A."/>
            <person name="Alvarado L."/>
            <person name="Arachchi H.M."/>
            <person name="Berlin A."/>
            <person name="Chapman S.B."/>
            <person name="Goldberg J."/>
            <person name="Griggs A."/>
            <person name="Gujja S."/>
            <person name="Hansen M."/>
            <person name="Howarth C."/>
            <person name="Imamovic A."/>
            <person name="Larimer J."/>
            <person name="McCowen C."/>
            <person name="Montmayeur A."/>
            <person name="Murphy C."/>
            <person name="Neiman D."/>
            <person name="Pearson M."/>
            <person name="Priest M."/>
            <person name="Roberts A."/>
            <person name="Saif S."/>
            <person name="Shea T."/>
            <person name="Sisk P."/>
            <person name="Sykes S."/>
            <person name="Wortman J."/>
            <person name="Nusbaum C."/>
            <person name="Birren B."/>
        </authorList>
    </citation>
    <scope>NUCLEOTIDE SEQUENCE [LARGE SCALE GENOMIC DNA]</scope>
    <source>
        <strain evidence="1 2">VS20</strain>
    </source>
</reference>
<accession>T0PNE8</accession>
<protein>
    <submittedName>
        <fullName evidence="1">Uncharacterized protein</fullName>
    </submittedName>
</protein>